<keyword evidence="3" id="KW-0276">Fatty acid metabolism</keyword>
<dbReference type="AlphaFoldDB" id="A0A2U3KX72"/>
<dbReference type="Gene3D" id="3.30.300.30">
    <property type="match status" value="1"/>
</dbReference>
<keyword evidence="2 8" id="KW-0436">Ligase</keyword>
<evidence type="ECO:0000259" key="6">
    <source>
        <dbReference type="Pfam" id="PF00501"/>
    </source>
</evidence>
<evidence type="ECO:0000259" key="7">
    <source>
        <dbReference type="Pfam" id="PF13193"/>
    </source>
</evidence>
<name>A0A2U3KX72_9BACT</name>
<dbReference type="NCBIfam" id="NF004837">
    <property type="entry name" value="PRK06187.1"/>
    <property type="match status" value="1"/>
</dbReference>
<dbReference type="InterPro" id="IPR000873">
    <property type="entry name" value="AMP-dep_synth/lig_dom"/>
</dbReference>
<evidence type="ECO:0000256" key="1">
    <source>
        <dbReference type="ARBA" id="ARBA00006432"/>
    </source>
</evidence>
<dbReference type="PANTHER" id="PTHR43859">
    <property type="entry name" value="ACYL-ACTIVATING ENZYME"/>
    <property type="match status" value="1"/>
</dbReference>
<comment type="similarity">
    <text evidence="1">Belongs to the ATP-dependent AMP-binding enzyme family.</text>
</comment>
<dbReference type="Proteomes" id="UP000238701">
    <property type="component" value="Unassembled WGS sequence"/>
</dbReference>
<dbReference type="InterPro" id="IPR025110">
    <property type="entry name" value="AMP-bd_C"/>
</dbReference>
<dbReference type="Pfam" id="PF00501">
    <property type="entry name" value="AMP-binding"/>
    <property type="match status" value="1"/>
</dbReference>
<dbReference type="EMBL" id="OMOD01000147">
    <property type="protein sequence ID" value="SPF44169.1"/>
    <property type="molecule type" value="Genomic_DNA"/>
</dbReference>
<accession>A0A2U3KX72</accession>
<feature type="domain" description="AMP-binding enzyme C-terminal" evidence="7">
    <location>
        <begin position="435"/>
        <end position="499"/>
    </location>
</feature>
<evidence type="ECO:0000256" key="3">
    <source>
        <dbReference type="ARBA" id="ARBA00022832"/>
    </source>
</evidence>
<sequence>MNVPLTPVRFLRYAEQQFPNKTAVVCQDQRFTYAQFADRAARLAGALRAAGVKAGDRVAFLSMNCHRLLEAYFGVLDAGAVLLPLNYRLASHELSYILNDSGATKLFLGQDFLGLVDSFRTKLTSVGSCHLLDATPQAEWLASENYEQLLAAATPHRAEITFFDENSLCELFYTSGTSADPKGVMLTHRNIYLHALHIALFHQSKYEDVFLHTIPLFHANGWGAAHTVTLVGATHVMSPRFIPQEIFRLVERERVGSLSLVPIMAAALVNCPERSKYDLSSLQWITIGGAASFPSLMREVEQKLGCKCFSGYGLTECSPSLATAELKPDVVCEPEQRYVLQSMTGYAYPGVELRVVDFEDRDVPHNGETMGEIIARSDSVMAGYWQQPEATAEALRGGWFHTGDMAVVMENGYILIVDRKKDIIVSGGENISSLEVERTLLAHPAVYEAAVISVRDDKWGEVPKGAVILKPGCTATEAELIEFCRSNLAHYIMSTFDRILRDLDQDCDWESFEERTAGEIRGRGRDAYAGIVTGGSIDTRGEPGAQPRKEMGWT</sequence>
<evidence type="ECO:0000256" key="4">
    <source>
        <dbReference type="ARBA" id="ARBA00023098"/>
    </source>
</evidence>
<proteinExistence type="inferred from homology"/>
<dbReference type="GO" id="GO:0016874">
    <property type="term" value="F:ligase activity"/>
    <property type="evidence" value="ECO:0007669"/>
    <property type="project" value="UniProtKB-KW"/>
</dbReference>
<reference evidence="9" key="1">
    <citation type="submission" date="2018-02" db="EMBL/GenBank/DDBJ databases">
        <authorList>
            <person name="Hausmann B."/>
        </authorList>
    </citation>
    <scope>NUCLEOTIDE SEQUENCE [LARGE SCALE GENOMIC DNA]</scope>
    <source>
        <strain evidence="9">Peat soil MAG SbA1</strain>
    </source>
</reference>
<evidence type="ECO:0000256" key="2">
    <source>
        <dbReference type="ARBA" id="ARBA00022598"/>
    </source>
</evidence>
<protein>
    <submittedName>
        <fullName evidence="8">AMP-dependent synthetase and ligase</fullName>
    </submittedName>
</protein>
<dbReference type="Gene3D" id="3.40.50.12780">
    <property type="entry name" value="N-terminal domain of ligase-like"/>
    <property type="match status" value="1"/>
</dbReference>
<evidence type="ECO:0000313" key="8">
    <source>
        <dbReference type="EMBL" id="SPF44169.1"/>
    </source>
</evidence>
<keyword evidence="4" id="KW-0443">Lipid metabolism</keyword>
<evidence type="ECO:0000256" key="5">
    <source>
        <dbReference type="SAM" id="MobiDB-lite"/>
    </source>
</evidence>
<dbReference type="Pfam" id="PF13193">
    <property type="entry name" value="AMP-binding_C"/>
    <property type="match status" value="1"/>
</dbReference>
<dbReference type="OrthoDB" id="9778383at2"/>
<evidence type="ECO:0000313" key="9">
    <source>
        <dbReference type="Proteomes" id="UP000238701"/>
    </source>
</evidence>
<organism evidence="8 9">
    <name type="scientific">Candidatus Sulfotelmatobacter kueseliae</name>
    <dbReference type="NCBI Taxonomy" id="2042962"/>
    <lineage>
        <taxon>Bacteria</taxon>
        <taxon>Pseudomonadati</taxon>
        <taxon>Acidobacteriota</taxon>
        <taxon>Terriglobia</taxon>
        <taxon>Terriglobales</taxon>
        <taxon>Candidatus Korobacteraceae</taxon>
        <taxon>Candidatus Sulfotelmatobacter</taxon>
    </lineage>
</organism>
<feature type="domain" description="AMP-dependent synthetase/ligase" evidence="6">
    <location>
        <begin position="14"/>
        <end position="385"/>
    </location>
</feature>
<dbReference type="InterPro" id="IPR045851">
    <property type="entry name" value="AMP-bd_C_sf"/>
</dbReference>
<feature type="region of interest" description="Disordered" evidence="5">
    <location>
        <begin position="533"/>
        <end position="554"/>
    </location>
</feature>
<gene>
    <name evidence="8" type="ORF">SBA1_520025</name>
</gene>
<dbReference type="InterPro" id="IPR042099">
    <property type="entry name" value="ANL_N_sf"/>
</dbReference>
<dbReference type="GO" id="GO:0006631">
    <property type="term" value="P:fatty acid metabolic process"/>
    <property type="evidence" value="ECO:0007669"/>
    <property type="project" value="UniProtKB-KW"/>
</dbReference>
<dbReference type="PANTHER" id="PTHR43859:SF4">
    <property type="entry name" value="BUTANOATE--COA LIGASE AAE1-RELATED"/>
    <property type="match status" value="1"/>
</dbReference>
<dbReference type="SUPFAM" id="SSF56801">
    <property type="entry name" value="Acetyl-CoA synthetase-like"/>
    <property type="match status" value="1"/>
</dbReference>